<comment type="caution">
    <text evidence="7">The sequence shown here is derived from an EMBL/GenBank/DDBJ whole genome shotgun (WGS) entry which is preliminary data.</text>
</comment>
<evidence type="ECO:0000256" key="1">
    <source>
        <dbReference type="ARBA" id="ARBA00004167"/>
    </source>
</evidence>
<keyword evidence="2" id="KW-0488">Methylation</keyword>
<dbReference type="AlphaFoldDB" id="A0A2W4Y402"/>
<evidence type="ECO:0000256" key="4">
    <source>
        <dbReference type="ARBA" id="ARBA00022989"/>
    </source>
</evidence>
<evidence type="ECO:0000256" key="5">
    <source>
        <dbReference type="ARBA" id="ARBA00023136"/>
    </source>
</evidence>
<evidence type="ECO:0000256" key="3">
    <source>
        <dbReference type="ARBA" id="ARBA00022692"/>
    </source>
</evidence>
<feature type="transmembrane region" description="Helical" evidence="6">
    <location>
        <begin position="20"/>
        <end position="45"/>
    </location>
</feature>
<dbReference type="InterPro" id="IPR045584">
    <property type="entry name" value="Pilin-like"/>
</dbReference>
<dbReference type="GO" id="GO:0016020">
    <property type="term" value="C:membrane"/>
    <property type="evidence" value="ECO:0007669"/>
    <property type="project" value="UniProtKB-SubCell"/>
</dbReference>
<dbReference type="InterPro" id="IPR031975">
    <property type="entry name" value="Pilin_GH"/>
</dbReference>
<dbReference type="Gene3D" id="3.30.700.10">
    <property type="entry name" value="Glycoprotein, Type 4 Pilin"/>
    <property type="match status" value="1"/>
</dbReference>
<dbReference type="Proteomes" id="UP000249081">
    <property type="component" value="Unassembled WGS sequence"/>
</dbReference>
<accession>A0A2W4Y402</accession>
<proteinExistence type="predicted"/>
<dbReference type="Pfam" id="PF16734">
    <property type="entry name" value="Pilin_GH"/>
    <property type="match status" value="1"/>
</dbReference>
<dbReference type="Pfam" id="PF07963">
    <property type="entry name" value="N_methyl"/>
    <property type="match status" value="1"/>
</dbReference>
<reference evidence="7 8" key="2">
    <citation type="submission" date="2018-06" db="EMBL/GenBank/DDBJ databases">
        <title>Metagenomic assembly of (sub)arctic Cyanobacteria and their associated microbiome from non-axenic cultures.</title>
        <authorList>
            <person name="Baurain D."/>
        </authorList>
    </citation>
    <scope>NUCLEOTIDE SEQUENCE [LARGE SCALE GENOMIC DNA]</scope>
    <source>
        <strain evidence="7">ULC041bin1</strain>
    </source>
</reference>
<evidence type="ECO:0000313" key="7">
    <source>
        <dbReference type="EMBL" id="PZO38058.1"/>
    </source>
</evidence>
<dbReference type="InterPro" id="IPR012902">
    <property type="entry name" value="N_methyl_site"/>
</dbReference>
<name>A0A2W4Y402_9CYAN</name>
<gene>
    <name evidence="7" type="ORF">DCF17_15150</name>
</gene>
<evidence type="ECO:0000313" key="8">
    <source>
        <dbReference type="Proteomes" id="UP000249081"/>
    </source>
</evidence>
<dbReference type="PANTHER" id="PTHR30093">
    <property type="entry name" value="GENERAL SECRETION PATHWAY PROTEIN G"/>
    <property type="match status" value="1"/>
</dbReference>
<dbReference type="PROSITE" id="PS00409">
    <property type="entry name" value="PROKAR_NTER_METHYL"/>
    <property type="match status" value="1"/>
</dbReference>
<evidence type="ECO:0000256" key="6">
    <source>
        <dbReference type="SAM" id="Phobius"/>
    </source>
</evidence>
<dbReference type="EMBL" id="QBMN01000110">
    <property type="protein sequence ID" value="PZO38058.1"/>
    <property type="molecule type" value="Genomic_DNA"/>
</dbReference>
<organism evidence="7 8">
    <name type="scientific">Shackletoniella antarctica</name>
    <dbReference type="NCBI Taxonomy" id="268115"/>
    <lineage>
        <taxon>Bacteria</taxon>
        <taxon>Bacillati</taxon>
        <taxon>Cyanobacteriota</taxon>
        <taxon>Cyanophyceae</taxon>
        <taxon>Oculatellales</taxon>
        <taxon>Oculatellaceae</taxon>
        <taxon>Shackletoniella</taxon>
    </lineage>
</organism>
<keyword evidence="4 6" id="KW-1133">Transmembrane helix</keyword>
<dbReference type="SUPFAM" id="SSF54523">
    <property type="entry name" value="Pili subunits"/>
    <property type="match status" value="1"/>
</dbReference>
<sequence>MADTLCHKRARPFTTPDQRGFTLIELLVVIVIVGILAAIAVPSFLSQVARAKQARALNYIGLVNRAQQAFYMENTHFAISIEELGVTDGMAPDYIYEIIPSPTGLNVTSTQASPVDPALRGYAGVVFTTVDPGGAARTSMVICQGAADTTPAPTPVKGEAGEVQITNCNNL</sequence>
<dbReference type="PANTHER" id="PTHR30093:SF44">
    <property type="entry name" value="TYPE II SECRETION SYSTEM CORE PROTEIN G"/>
    <property type="match status" value="1"/>
</dbReference>
<comment type="subcellular location">
    <subcellularLocation>
        <location evidence="1">Membrane</location>
        <topology evidence="1">Single-pass membrane protein</topology>
    </subcellularLocation>
</comment>
<dbReference type="NCBIfam" id="TIGR02532">
    <property type="entry name" value="IV_pilin_GFxxxE"/>
    <property type="match status" value="1"/>
</dbReference>
<protein>
    <submittedName>
        <fullName evidence="7">General secretion pathway protein GspG</fullName>
    </submittedName>
</protein>
<keyword evidence="5 6" id="KW-0472">Membrane</keyword>
<reference evidence="8" key="1">
    <citation type="submission" date="2018-04" db="EMBL/GenBank/DDBJ databases">
        <authorList>
            <person name="Cornet L."/>
        </authorList>
    </citation>
    <scope>NUCLEOTIDE SEQUENCE [LARGE SCALE GENOMIC DNA]</scope>
</reference>
<keyword evidence="3 6" id="KW-0812">Transmembrane</keyword>
<evidence type="ECO:0000256" key="2">
    <source>
        <dbReference type="ARBA" id="ARBA00022481"/>
    </source>
</evidence>